<feature type="transmembrane region" description="Helical" evidence="2">
    <location>
        <begin position="149"/>
        <end position="175"/>
    </location>
</feature>
<organism evidence="3 4">
    <name type="scientific">Hapsidospora chrysogenum (strain ATCC 11550 / CBS 779.69 / DSM 880 / IAM 14645 / JCM 23072 / IMI 49137)</name>
    <name type="common">Acremonium chrysogenum</name>
    <dbReference type="NCBI Taxonomy" id="857340"/>
    <lineage>
        <taxon>Eukaryota</taxon>
        <taxon>Fungi</taxon>
        <taxon>Dikarya</taxon>
        <taxon>Ascomycota</taxon>
        <taxon>Pezizomycotina</taxon>
        <taxon>Sordariomycetes</taxon>
        <taxon>Hypocreomycetidae</taxon>
        <taxon>Hypocreales</taxon>
        <taxon>Bionectriaceae</taxon>
        <taxon>Hapsidospora</taxon>
    </lineage>
</organism>
<evidence type="ECO:0000313" key="3">
    <source>
        <dbReference type="EMBL" id="KFH43172.1"/>
    </source>
</evidence>
<feature type="region of interest" description="Disordered" evidence="1">
    <location>
        <begin position="24"/>
        <end position="45"/>
    </location>
</feature>
<dbReference type="GO" id="GO:0006626">
    <property type="term" value="P:protein targeting to mitochondrion"/>
    <property type="evidence" value="ECO:0007669"/>
    <property type="project" value="TreeGrafter"/>
</dbReference>
<evidence type="ECO:0000313" key="4">
    <source>
        <dbReference type="Proteomes" id="UP000029964"/>
    </source>
</evidence>
<accession>A0A086T1E0</accession>
<comment type="caution">
    <text evidence="3">The sequence shown here is derived from an EMBL/GenBank/DDBJ whole genome shotgun (WGS) entry which is preliminary data.</text>
</comment>
<sequence>MAENVKARERDLLLLSYADVAASGPKQSAEELRQAAAPHPPSVVTNESASTASLVDVDMPSVHTVPPDFTEQEVKTDTQANRIEREASAKKAKAKRGAHEADNWLQAQFSKLSDGTAGALAVANLASVVGLSSYLGYKAWGLYENGRLTWQNIGIGVGILAAVGAAESVVGRYLYKGKKADSS</sequence>
<evidence type="ECO:0000256" key="1">
    <source>
        <dbReference type="SAM" id="MobiDB-lite"/>
    </source>
</evidence>
<dbReference type="EMBL" id="JPKY01000076">
    <property type="protein sequence ID" value="KFH43172.1"/>
    <property type="molecule type" value="Genomic_DNA"/>
</dbReference>
<dbReference type="PANTHER" id="PTHR38402:SF1">
    <property type="entry name" value="MITOCHONDRIAL OUTER MEMBRANE PROTEIN OM14"/>
    <property type="match status" value="1"/>
</dbReference>
<name>A0A086T1E0_HAPC1</name>
<feature type="transmembrane region" description="Helical" evidence="2">
    <location>
        <begin position="117"/>
        <end position="137"/>
    </location>
</feature>
<proteinExistence type="predicted"/>
<dbReference type="STRING" id="857340.A0A086T1E0"/>
<keyword evidence="2" id="KW-0812">Transmembrane</keyword>
<reference evidence="4" key="1">
    <citation type="journal article" date="2014" name="Genome Announc.">
        <title>Genome sequence and annotation of Acremonium chrysogenum, producer of the beta-lactam antibiotic cephalosporin C.</title>
        <authorList>
            <person name="Terfehr D."/>
            <person name="Dahlmann T.A."/>
            <person name="Specht T."/>
            <person name="Zadra I."/>
            <person name="Kuernsteiner H."/>
            <person name="Kueck U."/>
        </authorList>
    </citation>
    <scope>NUCLEOTIDE SEQUENCE [LARGE SCALE GENOMIC DNA]</scope>
    <source>
        <strain evidence="4">ATCC 11550 / CBS 779.69 / DSM 880 / IAM 14645 / JCM 23072 / IMI 49137</strain>
    </source>
</reference>
<dbReference type="GO" id="GO:1990593">
    <property type="term" value="F:nascent polypeptide-associated complex binding"/>
    <property type="evidence" value="ECO:0007669"/>
    <property type="project" value="InterPro"/>
</dbReference>
<dbReference type="HOGENOM" id="CLU_100298_0_0_1"/>
<dbReference type="InterPro" id="IPR039454">
    <property type="entry name" value="OM14"/>
</dbReference>
<evidence type="ECO:0000256" key="2">
    <source>
        <dbReference type="SAM" id="Phobius"/>
    </source>
</evidence>
<keyword evidence="2" id="KW-1133">Transmembrane helix</keyword>
<protein>
    <submittedName>
        <fullName evidence="3">Uncharacterized protein</fullName>
    </submittedName>
</protein>
<dbReference type="Proteomes" id="UP000029964">
    <property type="component" value="Unassembled WGS sequence"/>
</dbReference>
<dbReference type="AlphaFoldDB" id="A0A086T1E0"/>
<dbReference type="GO" id="GO:0005741">
    <property type="term" value="C:mitochondrial outer membrane"/>
    <property type="evidence" value="ECO:0007669"/>
    <property type="project" value="InterPro"/>
</dbReference>
<keyword evidence="4" id="KW-1185">Reference proteome</keyword>
<dbReference type="OrthoDB" id="20198at2759"/>
<keyword evidence="2" id="KW-0472">Membrane</keyword>
<dbReference type="PANTHER" id="PTHR38402">
    <property type="entry name" value="MITOCHONDRIAL OUTER MEMBRANE PROTEIN OM14"/>
    <property type="match status" value="1"/>
</dbReference>
<gene>
    <name evidence="3" type="ORF">ACRE_061080</name>
</gene>